<keyword evidence="1" id="KW-0175">Coiled coil</keyword>
<dbReference type="EMBL" id="AILW01000004">
    <property type="protein sequence ID" value="EJF83361.1"/>
    <property type="molecule type" value="Genomic_DNA"/>
</dbReference>
<dbReference type="Proteomes" id="UP000008942">
    <property type="component" value="Unassembled WGS sequence"/>
</dbReference>
<name>A0ABP2QMW9_BAREL</name>
<proteinExistence type="predicted"/>
<evidence type="ECO:0000256" key="3">
    <source>
        <dbReference type="SAM" id="Phobius"/>
    </source>
</evidence>
<feature type="coiled-coil region" evidence="1">
    <location>
        <begin position="204"/>
        <end position="269"/>
    </location>
</feature>
<keyword evidence="3" id="KW-0472">Membrane</keyword>
<evidence type="ECO:0000256" key="2">
    <source>
        <dbReference type="SAM" id="MobiDB-lite"/>
    </source>
</evidence>
<feature type="coiled-coil region" evidence="1">
    <location>
        <begin position="104"/>
        <end position="178"/>
    </location>
</feature>
<sequence length="437" mass="48129">MVDSSKPKVKSHYAGTRRKKPVIEHEAVSHDSEEKIQNSVEAHIQEKQNMQNQDQSTSRTTWLLLLLSGVLGGLIALGIFVGLQWVGLFSSPFVKNSAEGEKVLQIAEAAKDTSEETREQLEQVLQEIDALKTAFSSEKNSVGGEKVLQIAEAAKDTSEETREQLEQVLQEIDALKTAFSSFSSQQFQTIKNDELLQKERRKAFAILEEKVKALEEAVQNFVGESKEIEMALSIGQSNAHDLASLKKQLEALQQEIIVKNNEKKEINTALFTAISSLKNAVERGGSYNNELKLLEQLSPSIDGLDLLQKTATVGLPSSAQLSVDFARVADAIVGTENIVTSDAGFFDRILAWIKGLVVSRPIGNVEGMTLGAITARMEVAIQAGDYEKALSEWQTLPQNAKDVSKGFVRQLERHIAVQQLLQQLLLSVQQGSFKATK</sequence>
<feature type="transmembrane region" description="Helical" evidence="3">
    <location>
        <begin position="62"/>
        <end position="86"/>
    </location>
</feature>
<evidence type="ECO:0000256" key="1">
    <source>
        <dbReference type="SAM" id="Coils"/>
    </source>
</evidence>
<keyword evidence="3" id="KW-1133">Transmembrane helix</keyword>
<comment type="caution">
    <text evidence="4">The sequence shown here is derived from an EMBL/GenBank/DDBJ whole genome shotgun (WGS) entry which is preliminary data.</text>
</comment>
<protein>
    <submittedName>
        <fullName evidence="4">Uncharacterized protein</fullName>
    </submittedName>
</protein>
<keyword evidence="3" id="KW-0812">Transmembrane</keyword>
<reference evidence="4 5" key="1">
    <citation type="submission" date="2012-03" db="EMBL/GenBank/DDBJ databases">
        <title>The Genome Sequence of Bartonella elizabethae Re6043vi.</title>
        <authorList>
            <consortium name="The Broad Institute Genome Sequencing Platform"/>
            <consortium name="The Broad Institute Genome Sequencing Center for Infectious Disease"/>
            <person name="Feldgarden M."/>
            <person name="Kirby J."/>
            <person name="Kosoy M."/>
            <person name="Birtles R."/>
            <person name="Probert W.S."/>
            <person name="Chiaraviglio L."/>
            <person name="Young S.K."/>
            <person name="Zeng Q."/>
            <person name="Gargeya S."/>
            <person name="Fitzgerald M."/>
            <person name="Haas B."/>
            <person name="Abouelleil A."/>
            <person name="Alvarado L."/>
            <person name="Arachchi H.M."/>
            <person name="Berlin A."/>
            <person name="Chapman S.B."/>
            <person name="Gearin G."/>
            <person name="Goldberg J."/>
            <person name="Griggs A."/>
            <person name="Gujja S."/>
            <person name="Hansen M."/>
            <person name="Heiman D."/>
            <person name="Howarth C."/>
            <person name="Larimer J."/>
            <person name="Lui A."/>
            <person name="MacDonald P.J.P."/>
            <person name="McCowen C."/>
            <person name="Montmayeur A."/>
            <person name="Murphy C."/>
            <person name="Neiman D."/>
            <person name="Pearson M."/>
            <person name="Priest M."/>
            <person name="Roberts A."/>
            <person name="Saif S."/>
            <person name="Shea T."/>
            <person name="Sisk P."/>
            <person name="Stolte C."/>
            <person name="Sykes S."/>
            <person name="Wortman J."/>
            <person name="Nusbaum C."/>
            <person name="Birren B."/>
        </authorList>
    </citation>
    <scope>NUCLEOTIDE SEQUENCE [LARGE SCALE GENOMIC DNA]</scope>
    <source>
        <strain evidence="4 5">Re6043vi</strain>
    </source>
</reference>
<feature type="region of interest" description="Disordered" evidence="2">
    <location>
        <begin position="1"/>
        <end position="33"/>
    </location>
</feature>
<feature type="compositionally biased region" description="Basic residues" evidence="2">
    <location>
        <begin position="7"/>
        <end position="20"/>
    </location>
</feature>
<feature type="compositionally biased region" description="Basic and acidic residues" evidence="2">
    <location>
        <begin position="21"/>
        <end position="33"/>
    </location>
</feature>
<gene>
    <name evidence="4" type="ORF">MCU_01046</name>
</gene>
<evidence type="ECO:0000313" key="4">
    <source>
        <dbReference type="EMBL" id="EJF83361.1"/>
    </source>
</evidence>
<dbReference type="RefSeq" id="WP_005774257.1">
    <property type="nucleotide sequence ID" value="NZ_JH725140.1"/>
</dbReference>
<organism evidence="4 5">
    <name type="scientific">Bartonella elizabethae Re6043vi</name>
    <dbReference type="NCBI Taxonomy" id="1094554"/>
    <lineage>
        <taxon>Bacteria</taxon>
        <taxon>Pseudomonadati</taxon>
        <taxon>Pseudomonadota</taxon>
        <taxon>Alphaproteobacteria</taxon>
        <taxon>Hyphomicrobiales</taxon>
        <taxon>Bartonellaceae</taxon>
        <taxon>Bartonella</taxon>
    </lineage>
</organism>
<keyword evidence="5" id="KW-1185">Reference proteome</keyword>
<evidence type="ECO:0000313" key="5">
    <source>
        <dbReference type="Proteomes" id="UP000008942"/>
    </source>
</evidence>
<accession>A0ABP2QMW9</accession>